<dbReference type="PROSITE" id="PS51746">
    <property type="entry name" value="PPM_2"/>
    <property type="match status" value="1"/>
</dbReference>
<gene>
    <name evidence="2" type="ORF">DPM12_16050</name>
</gene>
<sequence>MHVRYVARSDAGLDREGNEDAGIAGPYVFAVADGMGGHAAGEVASHAVISELANLDGTRGDPLEVLKERFHAANTRIRQLIDDAPARDGMGTTATAVVIAEDGAPPSRIALGHIGDSRAYLLRGAQLRQLTHDHTLVQALVDDGEITAEQARSHPARSMVVKALQGQHDVDADLSLVEVEPGDRILICSDGLTDVVADDVITRLLTAGSTPGQTAQDLIDASLSRGGPDNITVVLADILEHDAAGSDTGPSTYLVGSAAPE</sequence>
<dbReference type="AlphaFoldDB" id="A0A329QIR8"/>
<dbReference type="EMBL" id="QMIG01000019">
    <property type="protein sequence ID" value="RAW11589.1"/>
    <property type="molecule type" value="Genomic_DNA"/>
</dbReference>
<comment type="caution">
    <text evidence="2">The sequence shown here is derived from an EMBL/GenBank/DDBJ whole genome shotgun (WGS) entry which is preliminary data.</text>
</comment>
<dbReference type="InterPro" id="IPR036457">
    <property type="entry name" value="PPM-type-like_dom_sf"/>
</dbReference>
<dbReference type="GO" id="GO:0004722">
    <property type="term" value="F:protein serine/threonine phosphatase activity"/>
    <property type="evidence" value="ECO:0007669"/>
    <property type="project" value="InterPro"/>
</dbReference>
<protein>
    <recommendedName>
        <fullName evidence="1">PPM-type phosphatase domain-containing protein</fullName>
    </recommendedName>
</protein>
<dbReference type="SUPFAM" id="SSF81606">
    <property type="entry name" value="PP2C-like"/>
    <property type="match status" value="1"/>
</dbReference>
<evidence type="ECO:0000259" key="1">
    <source>
        <dbReference type="PROSITE" id="PS51746"/>
    </source>
</evidence>
<dbReference type="InterPro" id="IPR001932">
    <property type="entry name" value="PPM-type_phosphatase-like_dom"/>
</dbReference>
<dbReference type="SMART" id="SM00331">
    <property type="entry name" value="PP2C_SIG"/>
    <property type="match status" value="1"/>
</dbReference>
<evidence type="ECO:0000313" key="2">
    <source>
        <dbReference type="EMBL" id="RAW11589.1"/>
    </source>
</evidence>
<dbReference type="Pfam" id="PF00481">
    <property type="entry name" value="PP2C"/>
    <property type="match status" value="1"/>
</dbReference>
<dbReference type="InterPro" id="IPR015655">
    <property type="entry name" value="PP2C"/>
</dbReference>
<proteinExistence type="predicted"/>
<dbReference type="RefSeq" id="WP_112259359.1">
    <property type="nucleotide sequence ID" value="NZ_QMIG01000019.1"/>
</dbReference>
<dbReference type="Proteomes" id="UP000250462">
    <property type="component" value="Unassembled WGS sequence"/>
</dbReference>
<dbReference type="PANTHER" id="PTHR47992">
    <property type="entry name" value="PROTEIN PHOSPHATASE"/>
    <property type="match status" value="1"/>
</dbReference>
<keyword evidence="3" id="KW-1185">Reference proteome</keyword>
<evidence type="ECO:0000313" key="3">
    <source>
        <dbReference type="Proteomes" id="UP000250462"/>
    </source>
</evidence>
<feature type="domain" description="PPM-type phosphatase" evidence="1">
    <location>
        <begin position="4"/>
        <end position="238"/>
    </location>
</feature>
<name>A0A329QIR8_9ACTN</name>
<dbReference type="OrthoDB" id="9801841at2"/>
<dbReference type="CDD" id="cd00143">
    <property type="entry name" value="PP2Cc"/>
    <property type="match status" value="1"/>
</dbReference>
<reference evidence="2 3" key="1">
    <citation type="submission" date="2018-06" db="EMBL/GenBank/DDBJ databases">
        <title>Phytoactinopolyspora halophila sp. nov., a novel halophilic actinomycete isolated from a saline soil in China.</title>
        <authorList>
            <person name="Tang S.-K."/>
        </authorList>
    </citation>
    <scope>NUCLEOTIDE SEQUENCE [LARGE SCALE GENOMIC DNA]</scope>
    <source>
        <strain evidence="2 3">YIM 96934</strain>
    </source>
</reference>
<accession>A0A329QIR8</accession>
<dbReference type="Gene3D" id="3.60.40.10">
    <property type="entry name" value="PPM-type phosphatase domain"/>
    <property type="match status" value="1"/>
</dbReference>
<organism evidence="2 3">
    <name type="scientific">Phytoactinopolyspora halophila</name>
    <dbReference type="NCBI Taxonomy" id="1981511"/>
    <lineage>
        <taxon>Bacteria</taxon>
        <taxon>Bacillati</taxon>
        <taxon>Actinomycetota</taxon>
        <taxon>Actinomycetes</taxon>
        <taxon>Jiangellales</taxon>
        <taxon>Jiangellaceae</taxon>
        <taxon>Phytoactinopolyspora</taxon>
    </lineage>
</organism>
<dbReference type="SMART" id="SM00332">
    <property type="entry name" value="PP2Cc"/>
    <property type="match status" value="1"/>
</dbReference>